<sequence length="350" mass="38511">MFQRIGQGLRDFIGTRCVLCGSVLPREPHCCSVLRQELAQRNGIRRLAHAVYSVKKRYCGERAGETGVFFRNTDESPALHLWQTLEKTLETTDGWKDCTELAGQWPGRVQGRSPLVLTSEGFGASATEAAPSFSQLWGGLLCSECQARLRIRLGGYCPVCGEMYADAEREPWSCGACRRSPRPWSALHFFAAYDDVLRQLILDYKFSGRLGLGRVLQHCLVMACLRDGWPDGDDWIVVPVPLHASRLAWRGFNQSLELARGLGAFGVSVCSGALERIIKTRPQLELSAGERRTNLRGAFAADASQVMGKRVLLVDDVMTTGGTLEAAGKALLRAGVRQLEACVLARTGPR</sequence>
<evidence type="ECO:0000313" key="3">
    <source>
        <dbReference type="EMBL" id="SKA78202.1"/>
    </source>
</evidence>
<name>A0A1T4WLJ4_9BACT</name>
<organism evidence="3 4">
    <name type="scientific">Desulfobaculum bizertense DSM 18034</name>
    <dbReference type="NCBI Taxonomy" id="1121442"/>
    <lineage>
        <taxon>Bacteria</taxon>
        <taxon>Pseudomonadati</taxon>
        <taxon>Thermodesulfobacteriota</taxon>
        <taxon>Desulfovibrionia</taxon>
        <taxon>Desulfovibrionales</taxon>
        <taxon>Desulfovibrionaceae</taxon>
        <taxon>Desulfobaculum</taxon>
    </lineage>
</organism>
<dbReference type="Pfam" id="PF00156">
    <property type="entry name" value="Pribosyltran"/>
    <property type="match status" value="1"/>
</dbReference>
<keyword evidence="4" id="KW-1185">Reference proteome</keyword>
<dbReference type="OrthoDB" id="9779910at2"/>
<dbReference type="CDD" id="cd06223">
    <property type="entry name" value="PRTases_typeI"/>
    <property type="match status" value="1"/>
</dbReference>
<dbReference type="InterPro" id="IPR051910">
    <property type="entry name" value="ComF/GntX_DNA_util-trans"/>
</dbReference>
<dbReference type="InterPro" id="IPR029057">
    <property type="entry name" value="PRTase-like"/>
</dbReference>
<dbReference type="RefSeq" id="WP_078685694.1">
    <property type="nucleotide sequence ID" value="NZ_FUYA01000008.1"/>
</dbReference>
<dbReference type="Proteomes" id="UP000189733">
    <property type="component" value="Unassembled WGS sequence"/>
</dbReference>
<evidence type="ECO:0000256" key="1">
    <source>
        <dbReference type="ARBA" id="ARBA00008007"/>
    </source>
</evidence>
<dbReference type="InterPro" id="IPR000836">
    <property type="entry name" value="PRTase_dom"/>
</dbReference>
<dbReference type="AlphaFoldDB" id="A0A1T4WLJ4"/>
<comment type="similarity">
    <text evidence="1">Belongs to the ComF/GntX family.</text>
</comment>
<gene>
    <name evidence="3" type="ORF">SAMN02745702_02414</name>
</gene>
<accession>A0A1T4WLJ4</accession>
<dbReference type="Gene3D" id="3.40.50.2020">
    <property type="match status" value="1"/>
</dbReference>
<dbReference type="EMBL" id="FUYA01000008">
    <property type="protein sequence ID" value="SKA78202.1"/>
    <property type="molecule type" value="Genomic_DNA"/>
</dbReference>
<protein>
    <submittedName>
        <fullName evidence="3">ComF family protein</fullName>
    </submittedName>
</protein>
<feature type="domain" description="Phosphoribosyltransferase" evidence="2">
    <location>
        <begin position="301"/>
        <end position="346"/>
    </location>
</feature>
<evidence type="ECO:0000313" key="4">
    <source>
        <dbReference type="Proteomes" id="UP000189733"/>
    </source>
</evidence>
<dbReference type="STRING" id="1121442.SAMN02745702_02414"/>
<dbReference type="PANTHER" id="PTHR47505:SF1">
    <property type="entry name" value="DNA UTILIZATION PROTEIN YHGH"/>
    <property type="match status" value="1"/>
</dbReference>
<proteinExistence type="inferred from homology"/>
<dbReference type="PANTHER" id="PTHR47505">
    <property type="entry name" value="DNA UTILIZATION PROTEIN YHGH"/>
    <property type="match status" value="1"/>
</dbReference>
<reference evidence="3 4" key="1">
    <citation type="submission" date="2017-02" db="EMBL/GenBank/DDBJ databases">
        <authorList>
            <person name="Peterson S.W."/>
        </authorList>
    </citation>
    <scope>NUCLEOTIDE SEQUENCE [LARGE SCALE GENOMIC DNA]</scope>
    <source>
        <strain evidence="3 4">DSM 18034</strain>
    </source>
</reference>
<evidence type="ECO:0000259" key="2">
    <source>
        <dbReference type="Pfam" id="PF00156"/>
    </source>
</evidence>
<dbReference type="SUPFAM" id="SSF53271">
    <property type="entry name" value="PRTase-like"/>
    <property type="match status" value="1"/>
</dbReference>